<dbReference type="AlphaFoldDB" id="A0A9D2PR33"/>
<reference evidence="6" key="1">
    <citation type="journal article" date="2021" name="PeerJ">
        <title>Extensive microbial diversity within the chicken gut microbiome revealed by metagenomics and culture.</title>
        <authorList>
            <person name="Gilroy R."/>
            <person name="Ravi A."/>
            <person name="Getino M."/>
            <person name="Pursley I."/>
            <person name="Horton D.L."/>
            <person name="Alikhan N.F."/>
            <person name="Baker D."/>
            <person name="Gharbi K."/>
            <person name="Hall N."/>
            <person name="Watson M."/>
            <person name="Adriaenssens E.M."/>
            <person name="Foster-Nyarko E."/>
            <person name="Jarju S."/>
            <person name="Secka A."/>
            <person name="Antonio M."/>
            <person name="Oren A."/>
            <person name="Chaudhuri R.R."/>
            <person name="La Ragione R."/>
            <person name="Hildebrand F."/>
            <person name="Pallen M.J."/>
        </authorList>
    </citation>
    <scope>NUCLEOTIDE SEQUENCE</scope>
    <source>
        <strain evidence="6">ChiBcec2-3848</strain>
    </source>
</reference>
<dbReference type="CDD" id="cd02696">
    <property type="entry name" value="MurNAc-LAA"/>
    <property type="match status" value="1"/>
</dbReference>
<reference evidence="6" key="2">
    <citation type="submission" date="2021-04" db="EMBL/GenBank/DDBJ databases">
        <authorList>
            <person name="Gilroy R."/>
        </authorList>
    </citation>
    <scope>NUCLEOTIDE SEQUENCE</scope>
    <source>
        <strain evidence="6">ChiBcec2-3848</strain>
    </source>
</reference>
<evidence type="ECO:0000313" key="7">
    <source>
        <dbReference type="Proteomes" id="UP000823886"/>
    </source>
</evidence>
<feature type="compositionally biased region" description="Acidic residues" evidence="3">
    <location>
        <begin position="146"/>
        <end position="155"/>
    </location>
</feature>
<evidence type="ECO:0000313" key="6">
    <source>
        <dbReference type="EMBL" id="HJC63720.1"/>
    </source>
</evidence>
<dbReference type="GO" id="GO:0030288">
    <property type="term" value="C:outer membrane-bounded periplasmic space"/>
    <property type="evidence" value="ECO:0007669"/>
    <property type="project" value="TreeGrafter"/>
</dbReference>
<dbReference type="InterPro" id="IPR001119">
    <property type="entry name" value="SLH_dom"/>
</dbReference>
<dbReference type="InterPro" id="IPR002508">
    <property type="entry name" value="MurNAc-LAA_cat"/>
</dbReference>
<name>A0A9D2PR33_9FIRM</name>
<dbReference type="EMBL" id="DWVZ01000117">
    <property type="protein sequence ID" value="HJC63720.1"/>
    <property type="molecule type" value="Genomic_DNA"/>
</dbReference>
<feature type="compositionally biased region" description="Polar residues" evidence="3">
    <location>
        <begin position="107"/>
        <end position="134"/>
    </location>
</feature>
<protein>
    <submittedName>
        <fullName evidence="6">N-acetylmuramoyl-L-alanine amidase</fullName>
        <ecNumber evidence="6">3.5.1.28</ecNumber>
    </submittedName>
</protein>
<feature type="domain" description="SLH" evidence="5">
    <location>
        <begin position="710"/>
        <end position="768"/>
    </location>
</feature>
<dbReference type="InterPro" id="IPR050695">
    <property type="entry name" value="N-acetylmuramoyl_amidase_3"/>
</dbReference>
<comment type="caution">
    <text evidence="6">The sequence shown here is derived from an EMBL/GenBank/DDBJ whole genome shotgun (WGS) entry which is preliminary data.</text>
</comment>
<dbReference type="Proteomes" id="UP000823886">
    <property type="component" value="Unassembled WGS sequence"/>
</dbReference>
<dbReference type="GO" id="GO:0008745">
    <property type="term" value="F:N-acetylmuramoyl-L-alanine amidase activity"/>
    <property type="evidence" value="ECO:0007669"/>
    <property type="project" value="UniProtKB-EC"/>
</dbReference>
<evidence type="ECO:0000259" key="5">
    <source>
        <dbReference type="PROSITE" id="PS51272"/>
    </source>
</evidence>
<dbReference type="Pfam" id="PF00395">
    <property type="entry name" value="SLH"/>
    <property type="match status" value="3"/>
</dbReference>
<dbReference type="Pfam" id="PF01520">
    <property type="entry name" value="Amidase_3"/>
    <property type="match status" value="1"/>
</dbReference>
<gene>
    <name evidence="6" type="ORF">H9753_08895</name>
</gene>
<feature type="region of interest" description="Disordered" evidence="3">
    <location>
        <begin position="40"/>
        <end position="177"/>
    </location>
</feature>
<feature type="compositionally biased region" description="Low complexity" evidence="3">
    <location>
        <begin position="47"/>
        <end position="61"/>
    </location>
</feature>
<evidence type="ECO:0000256" key="3">
    <source>
        <dbReference type="SAM" id="MobiDB-lite"/>
    </source>
</evidence>
<keyword evidence="2 6" id="KW-0378">Hydrolase</keyword>
<evidence type="ECO:0000256" key="4">
    <source>
        <dbReference type="SAM" id="SignalP"/>
    </source>
</evidence>
<evidence type="ECO:0000256" key="1">
    <source>
        <dbReference type="ARBA" id="ARBA00022737"/>
    </source>
</evidence>
<organism evidence="6 7">
    <name type="scientific">Candidatus Blautia merdavium</name>
    <dbReference type="NCBI Taxonomy" id="2838494"/>
    <lineage>
        <taxon>Bacteria</taxon>
        <taxon>Bacillati</taxon>
        <taxon>Bacillota</taxon>
        <taxon>Clostridia</taxon>
        <taxon>Lachnospirales</taxon>
        <taxon>Lachnospiraceae</taxon>
        <taxon>Blautia</taxon>
    </lineage>
</organism>
<dbReference type="PANTHER" id="PTHR30404:SF0">
    <property type="entry name" value="N-ACETYLMURAMOYL-L-ALANINE AMIDASE AMIC"/>
    <property type="match status" value="1"/>
</dbReference>
<sequence length="768" mass="83168">MKFFRKGTALMLAFAVTFGMSESAVLAANADAAETADIVEETPETPGEQQAVQEGQQSSSEETSETAEVKTQQEDLVQTDGTKAGEEVQTEGQGAKDAKTADKSQAAEDSQTGTKNQETEASQTETEIQGTENIQAEVLDQTAEASEGEAAEDAQAETSGEQAAAPEDVQADAAGAAPASMEYAEMLDDLPAVAHDIEYIYVDEETVALPGTQNIAIGFVDDSLMLEDAVLYGTSDLTGETMEWQAAALAGNNVLFTMEYTEAQSQDVIRLTKLAYHADGIDYLMEFQDQGIEASYQVGGTESAARAASASPEEETPAVAVYALDENGEQVQASSDTAEEAIGEALTAAEGTEAVPALAKSTKSKSTGVGKRVIFICAGHDSTHTGAYGNGLHEEQLTFKVAKYCKEALEKYPGVEVYMDRNSVDCKYPGKGTAYCLEQRVKDAAALGATTFIDIHFNSSNGSAYGAEVYYPNKSYSQNIHKDGETLANEILSNLEALGLYNRGAKVRDCTTNDRDENGNLEDYYTSINMAKARGMTGLIVEHAFLDNVGDALKLSQESFLKKLGQADAEALADHYNLRDPMGFEDVREEDWYYDMVSYVYDEGIMTGMRGGYFGAVETIDRSQFVTTLYRMEGEPKVKSGKKFPDVPENMFFTNAVKWASENGIVTGYTEGAKKGKFGPQDKITREQMATMFYRYAKYKGYDTGTSNKWKNFPDDHKVTKFAQTAMAWAVKNGMITGDQGKLNPQTNVSRAVAATLIQRFLTEVAGA</sequence>
<dbReference type="Gene3D" id="3.40.630.40">
    <property type="entry name" value="Zn-dependent exopeptidases"/>
    <property type="match status" value="1"/>
</dbReference>
<dbReference type="SMART" id="SM00646">
    <property type="entry name" value="Ami_3"/>
    <property type="match status" value="1"/>
</dbReference>
<dbReference type="GO" id="GO:0009253">
    <property type="term" value="P:peptidoglycan catabolic process"/>
    <property type="evidence" value="ECO:0007669"/>
    <property type="project" value="InterPro"/>
</dbReference>
<dbReference type="EC" id="3.5.1.28" evidence="6"/>
<feature type="compositionally biased region" description="Low complexity" evidence="3">
    <location>
        <begin position="161"/>
        <end position="177"/>
    </location>
</feature>
<keyword evidence="4" id="KW-0732">Signal</keyword>
<feature type="compositionally biased region" description="Basic and acidic residues" evidence="3">
    <location>
        <begin position="94"/>
        <end position="106"/>
    </location>
</feature>
<evidence type="ECO:0000256" key="2">
    <source>
        <dbReference type="ARBA" id="ARBA00022801"/>
    </source>
</evidence>
<feature type="domain" description="SLH" evidence="5">
    <location>
        <begin position="580"/>
        <end position="639"/>
    </location>
</feature>
<dbReference type="PANTHER" id="PTHR30404">
    <property type="entry name" value="N-ACETYLMURAMOYL-L-ALANINE AMIDASE"/>
    <property type="match status" value="1"/>
</dbReference>
<dbReference type="PROSITE" id="PS51272">
    <property type="entry name" value="SLH"/>
    <property type="match status" value="3"/>
</dbReference>
<feature type="chain" id="PRO_5039183806" evidence="4">
    <location>
        <begin position="28"/>
        <end position="768"/>
    </location>
</feature>
<accession>A0A9D2PR33</accession>
<proteinExistence type="predicted"/>
<feature type="domain" description="SLH" evidence="5">
    <location>
        <begin position="640"/>
        <end position="707"/>
    </location>
</feature>
<keyword evidence="1" id="KW-0677">Repeat</keyword>
<feature type="signal peptide" evidence="4">
    <location>
        <begin position="1"/>
        <end position="27"/>
    </location>
</feature>
<dbReference type="SUPFAM" id="SSF53187">
    <property type="entry name" value="Zn-dependent exopeptidases"/>
    <property type="match status" value="1"/>
</dbReference>